<keyword evidence="6 10" id="KW-0812">Transmembrane</keyword>
<feature type="transmembrane region" description="Helical" evidence="10">
    <location>
        <begin position="21"/>
        <end position="39"/>
    </location>
</feature>
<gene>
    <name evidence="11" type="ORF">F384_04110</name>
</gene>
<dbReference type="InterPro" id="IPR007690">
    <property type="entry name" value="T2SS_GspM"/>
</dbReference>
<dbReference type="Pfam" id="PF04612">
    <property type="entry name" value="T2SSM"/>
    <property type="match status" value="1"/>
</dbReference>
<dbReference type="GO" id="GO:0015627">
    <property type="term" value="C:type II protein secretion system complex"/>
    <property type="evidence" value="ECO:0007669"/>
    <property type="project" value="InterPro"/>
</dbReference>
<dbReference type="EMBL" id="CP011132">
    <property type="protein sequence ID" value="AKE58385.1"/>
    <property type="molecule type" value="Genomic_DNA"/>
</dbReference>
<protein>
    <submittedName>
        <fullName evidence="11">General secretion pathway protein GspM</fullName>
    </submittedName>
</protein>
<evidence type="ECO:0000256" key="7">
    <source>
        <dbReference type="ARBA" id="ARBA00022927"/>
    </source>
</evidence>
<keyword evidence="4" id="KW-1003">Cell membrane</keyword>
<evidence type="ECO:0000313" key="11">
    <source>
        <dbReference type="EMBL" id="AKE58385.1"/>
    </source>
</evidence>
<dbReference type="AlphaFoldDB" id="A0A0F6REB3"/>
<dbReference type="Proteomes" id="UP000034085">
    <property type="component" value="Chromosome"/>
</dbReference>
<keyword evidence="3" id="KW-0813">Transport</keyword>
<dbReference type="InterPro" id="IPR023229">
    <property type="entry name" value="T2SS_M_periplasmic_sf"/>
</dbReference>
<comment type="subcellular location">
    <subcellularLocation>
        <location evidence="1">Cell inner membrane</location>
        <topology evidence="1">Single-pass membrane protein</topology>
    </subcellularLocation>
</comment>
<evidence type="ECO:0000256" key="6">
    <source>
        <dbReference type="ARBA" id="ARBA00022692"/>
    </source>
</evidence>
<comment type="similarity">
    <text evidence="2">Belongs to the GSP M family.</text>
</comment>
<dbReference type="HOGENOM" id="CLU_1641118_0_0_6"/>
<evidence type="ECO:0000256" key="1">
    <source>
        <dbReference type="ARBA" id="ARBA00004377"/>
    </source>
</evidence>
<keyword evidence="9 10" id="KW-0472">Membrane</keyword>
<sequence length="161" mass="18527">MRERIAQLKSRYQNYSIREKACLKICAAVMCCAAVYYIGAIPLDNMIQSSKSTLARQKETLNWMRGEIDKNHLQVQQVKTDNPRSIVEKSARDIHLSLTDVRQDGQSLSFVVGRINIFQLKNWLREMNMSSGIRLEKMSLTPVDHLSDVNAKIQLTWNKVT</sequence>
<dbReference type="OrthoDB" id="6594977at2"/>
<evidence type="ECO:0000313" key="12">
    <source>
        <dbReference type="Proteomes" id="UP000034085"/>
    </source>
</evidence>
<dbReference type="Gene3D" id="3.30.1360.100">
    <property type="entry name" value="General secretion pathway protein M, EpsM"/>
    <property type="match status" value="1"/>
</dbReference>
<dbReference type="SUPFAM" id="SSF103054">
    <property type="entry name" value="General secretion pathway protein M, EpsM"/>
    <property type="match status" value="1"/>
</dbReference>
<evidence type="ECO:0000256" key="5">
    <source>
        <dbReference type="ARBA" id="ARBA00022519"/>
    </source>
</evidence>
<evidence type="ECO:0000256" key="10">
    <source>
        <dbReference type="SAM" id="Phobius"/>
    </source>
</evidence>
<evidence type="ECO:0000256" key="8">
    <source>
        <dbReference type="ARBA" id="ARBA00022989"/>
    </source>
</evidence>
<reference evidence="11 12" key="1">
    <citation type="journal article" date="2013" name="Appl. Microbiol. Biotechnol.">
        <title>Glycerol assimilation and production of 1,3-propanediol by Citrobacter amalonaticus Y19.</title>
        <authorList>
            <person name="Ainala S.K."/>
            <person name="Ashok S."/>
            <person name="Ko Y."/>
            <person name="Park S."/>
        </authorList>
    </citation>
    <scope>NUCLEOTIDE SEQUENCE [LARGE SCALE GENOMIC DNA]</scope>
    <source>
        <strain evidence="11 12">Y19</strain>
    </source>
</reference>
<dbReference type="GO" id="GO:0015628">
    <property type="term" value="P:protein secretion by the type II secretion system"/>
    <property type="evidence" value="ECO:0007669"/>
    <property type="project" value="InterPro"/>
</dbReference>
<proteinExistence type="inferred from homology"/>
<keyword evidence="7" id="KW-0653">Protein transport</keyword>
<evidence type="ECO:0000256" key="2">
    <source>
        <dbReference type="ARBA" id="ARBA00010637"/>
    </source>
</evidence>
<organism evidence="11 12">
    <name type="scientific">Citrobacter amalonaticus Y19</name>
    <dbReference type="NCBI Taxonomy" id="1261127"/>
    <lineage>
        <taxon>Bacteria</taxon>
        <taxon>Pseudomonadati</taxon>
        <taxon>Pseudomonadota</taxon>
        <taxon>Gammaproteobacteria</taxon>
        <taxon>Enterobacterales</taxon>
        <taxon>Enterobacteriaceae</taxon>
        <taxon>Citrobacter</taxon>
    </lineage>
</organism>
<evidence type="ECO:0000256" key="3">
    <source>
        <dbReference type="ARBA" id="ARBA00022448"/>
    </source>
</evidence>
<dbReference type="KEGG" id="cama:F384_04110"/>
<evidence type="ECO:0000256" key="4">
    <source>
        <dbReference type="ARBA" id="ARBA00022475"/>
    </source>
</evidence>
<evidence type="ECO:0000256" key="9">
    <source>
        <dbReference type="ARBA" id="ARBA00023136"/>
    </source>
</evidence>
<keyword evidence="8 10" id="KW-1133">Transmembrane helix</keyword>
<dbReference type="GO" id="GO:0005886">
    <property type="term" value="C:plasma membrane"/>
    <property type="evidence" value="ECO:0007669"/>
    <property type="project" value="UniProtKB-SubCell"/>
</dbReference>
<dbReference type="RefSeq" id="WP_046477843.1">
    <property type="nucleotide sequence ID" value="NZ_CP011132.1"/>
</dbReference>
<name>A0A0F6REB3_CITAM</name>
<dbReference type="PATRIC" id="fig|1261127.3.peg.841"/>
<accession>A0A0F6REB3</accession>
<keyword evidence="5" id="KW-0997">Cell inner membrane</keyword>